<reference evidence="2 3" key="1">
    <citation type="submission" date="2016-05" db="EMBL/GenBank/DDBJ databases">
        <title>Genome sequencing reveals origins of a unique bacterial endosymbiosis in the earliest lineages of terrestrial Fungi.</title>
        <authorList>
            <consortium name="DOE Joint Genome Institute"/>
            <person name="Uehling J."/>
            <person name="Gryganskyi A."/>
            <person name="Hameed K."/>
            <person name="Tschaplinski T."/>
            <person name="Misztal P."/>
            <person name="Wu S."/>
            <person name="Desiro A."/>
            <person name="Vande Pol N."/>
            <person name="Du Z.-Y."/>
            <person name="Zienkiewicz A."/>
            <person name="Zienkiewicz K."/>
            <person name="Morin E."/>
            <person name="Tisserant E."/>
            <person name="Splivallo R."/>
            <person name="Hainaut M."/>
            <person name="Henrissat B."/>
            <person name="Ohm R."/>
            <person name="Kuo A."/>
            <person name="Yan J."/>
            <person name="Lipzen A."/>
            <person name="Nolan M."/>
            <person name="Labutti K."/>
            <person name="Barry K."/>
            <person name="Goldstein A."/>
            <person name="Labbe J."/>
            <person name="Schadt C."/>
            <person name="Tuskan G."/>
            <person name="Grigoriev I."/>
            <person name="Martin F."/>
            <person name="Vilgalys R."/>
            <person name="Bonito G."/>
        </authorList>
    </citation>
    <scope>NUCLEOTIDE SEQUENCE [LARGE SCALE GENOMIC DNA]</scope>
    <source>
        <strain evidence="2 3">AG-77</strain>
    </source>
</reference>
<gene>
    <name evidence="2" type="ORF">K457DRAFT_508032</name>
</gene>
<keyword evidence="1" id="KW-0812">Transmembrane</keyword>
<evidence type="ECO:0000256" key="1">
    <source>
        <dbReference type="SAM" id="Phobius"/>
    </source>
</evidence>
<proteinExistence type="predicted"/>
<keyword evidence="3" id="KW-1185">Reference proteome</keyword>
<evidence type="ECO:0000313" key="3">
    <source>
        <dbReference type="Proteomes" id="UP000078512"/>
    </source>
</evidence>
<accession>A0A197JXF4</accession>
<keyword evidence="1" id="KW-1133">Transmembrane helix</keyword>
<sequence length="100" mass="11537">MEGWIGIGRHQVKFEGGESESVLCTGAGARAERQRGRICFFFEIFPRGTPEHLAGCFFFYFLCFPFSFTNNGRLCILFFFSFWRMKFTVFPGSMSLKKCA</sequence>
<dbReference type="Proteomes" id="UP000078512">
    <property type="component" value="Unassembled WGS sequence"/>
</dbReference>
<dbReference type="AlphaFoldDB" id="A0A197JXF4"/>
<evidence type="ECO:0000313" key="2">
    <source>
        <dbReference type="EMBL" id="OAQ29628.1"/>
    </source>
</evidence>
<keyword evidence="1" id="KW-0472">Membrane</keyword>
<dbReference type="EMBL" id="KV442040">
    <property type="protein sequence ID" value="OAQ29628.1"/>
    <property type="molecule type" value="Genomic_DNA"/>
</dbReference>
<organism evidence="2 3">
    <name type="scientific">Linnemannia elongata AG-77</name>
    <dbReference type="NCBI Taxonomy" id="1314771"/>
    <lineage>
        <taxon>Eukaryota</taxon>
        <taxon>Fungi</taxon>
        <taxon>Fungi incertae sedis</taxon>
        <taxon>Mucoromycota</taxon>
        <taxon>Mortierellomycotina</taxon>
        <taxon>Mortierellomycetes</taxon>
        <taxon>Mortierellales</taxon>
        <taxon>Mortierellaceae</taxon>
        <taxon>Linnemannia</taxon>
    </lineage>
</organism>
<protein>
    <submittedName>
        <fullName evidence="2">Uncharacterized protein</fullName>
    </submittedName>
</protein>
<name>A0A197JXF4_9FUNG</name>
<feature type="transmembrane region" description="Helical" evidence="1">
    <location>
        <begin position="57"/>
        <end position="80"/>
    </location>
</feature>